<evidence type="ECO:0000256" key="4">
    <source>
        <dbReference type="ARBA" id="ARBA00022679"/>
    </source>
</evidence>
<sequence length="1034" mass="117928">MTGKAVSDASFYEELINSLDDLIWSVSADFKLLVANNAFIESMKIFTGLTIRPGDSLVMSDVFQKDYLSSWEDAFHQALKGASLKKEIYTPANSNSPESWTETSFNPIYKDGKVVAVACCSRNITEQKAKEALLVKSEVRLAQAQAVAKVGSWETDLVNFNVTWSAETYRIFELDPLHFNSSHPGFLGFVHPDDYEKVDKALTNSMAVGSDNSIEHRIVPRDGVVKWVEERWRIIRNDQNKPVRAIGTCQDITERKNAEEKIKTSSVALQNALNDLNKIMDASLDVICVVDVNGYFKKVSAASEVVFGYKPDELVGKLIFDFVHPEDRDKTVQSANRVMFGNYVPNFTNRYVRKDGSLVDIEWSASWHAGDRVRYGIARDVTEKKRLENAFEIERKRFYDLFLQAPSSMGILIGPDHVFQSVNPLYLQLMRKTDIIGKPVKEVFPEMEGQGFIQLLDDVYKTGEPFKANEMLVQIEGEENPGTIDLYLNFVYQAYRNSAGDIEGVFFFIVDVTEQVLSRKKIEESEKRYRTLFEQNLAGIYQSTLSGKILNCNEALAKMLGYDSPEELINKKAAELYFSSEERDRFINNLRDKRYLNNYEGIIKRKDGRALYYLENVSLNNDSADGADFFDGILLDITDRKLTELALKQSNERFINVTKATFDAIWDWDIGKQELYLGNGFKELFGYEFDDNKTQLLTWANHIHPEDRERVVNYRLNKIVHQNELTWKDDYRYMRADGSIAYVSDRGILLRNDSGTYRMIGAMQDITHLKENEIAITQLNQNLEKHIQKLAESNEELERFAYVASHDLQEPLRMVTSFMQLLKSKYSDQLDATAQKYIHFAVDGASRMKTLIHDLLEISRIGSLPAVHREINTIDVIRKTLAALKRFIDESQAKINVSSLPVVYGNESQLLQLFQNLISNAIKYTANVIPEITISWSETPGEWQCCVEDNGIGIDPQSYEKIFIIFQRLHNQKDYTGTGIGLAICKKIIELHGGKIWVESSKGNGSKFYFTISKMQTSPVDSTKLVCSNLANNS</sequence>
<evidence type="ECO:0000259" key="9">
    <source>
        <dbReference type="PROSITE" id="PS50113"/>
    </source>
</evidence>
<evidence type="ECO:0000313" key="11">
    <source>
        <dbReference type="Proteomes" id="UP000267223"/>
    </source>
</evidence>
<dbReference type="RefSeq" id="WP_123122357.1">
    <property type="nucleotide sequence ID" value="NZ_RJJR01000020.1"/>
</dbReference>
<dbReference type="EMBL" id="RJJR01000020">
    <property type="protein sequence ID" value="RNI33433.1"/>
    <property type="molecule type" value="Genomic_DNA"/>
</dbReference>
<comment type="caution">
    <text evidence="10">The sequence shown here is derived from an EMBL/GenBank/DDBJ whole genome shotgun (WGS) entry which is preliminary data.</text>
</comment>
<feature type="domain" description="PAS" evidence="8">
    <location>
        <begin position="525"/>
        <end position="566"/>
    </location>
</feature>
<dbReference type="SMART" id="SM00091">
    <property type="entry name" value="PAS"/>
    <property type="match status" value="6"/>
</dbReference>
<keyword evidence="11" id="KW-1185">Reference proteome</keyword>
<evidence type="ECO:0000256" key="1">
    <source>
        <dbReference type="ARBA" id="ARBA00000085"/>
    </source>
</evidence>
<dbReference type="Pfam" id="PF13426">
    <property type="entry name" value="PAS_9"/>
    <property type="match status" value="1"/>
</dbReference>
<dbReference type="OrthoDB" id="9766459at2"/>
<evidence type="ECO:0000313" key="10">
    <source>
        <dbReference type="EMBL" id="RNI33433.1"/>
    </source>
</evidence>
<dbReference type="SMART" id="SM00086">
    <property type="entry name" value="PAC"/>
    <property type="match status" value="4"/>
</dbReference>
<dbReference type="Gene3D" id="2.10.70.100">
    <property type="match status" value="1"/>
</dbReference>
<dbReference type="Gene3D" id="3.30.450.20">
    <property type="entry name" value="PAS domain"/>
    <property type="match status" value="6"/>
</dbReference>
<dbReference type="CDD" id="cd00082">
    <property type="entry name" value="HisKA"/>
    <property type="match status" value="1"/>
</dbReference>
<dbReference type="PANTHER" id="PTHR43304:SF1">
    <property type="entry name" value="PAC DOMAIN-CONTAINING PROTEIN"/>
    <property type="match status" value="1"/>
</dbReference>
<feature type="domain" description="PAC" evidence="9">
    <location>
        <begin position="727"/>
        <end position="778"/>
    </location>
</feature>
<feature type="domain" description="Histidine kinase" evidence="7">
    <location>
        <begin position="803"/>
        <end position="1016"/>
    </location>
</feature>
<dbReference type="PRINTS" id="PR00344">
    <property type="entry name" value="BCTRLSENSOR"/>
</dbReference>
<dbReference type="InterPro" id="IPR005467">
    <property type="entry name" value="His_kinase_dom"/>
</dbReference>
<dbReference type="Proteomes" id="UP000267223">
    <property type="component" value="Unassembled WGS sequence"/>
</dbReference>
<keyword evidence="4" id="KW-0808">Transferase</keyword>
<dbReference type="InterPro" id="IPR052162">
    <property type="entry name" value="Sensor_kinase/Photoreceptor"/>
</dbReference>
<dbReference type="PROSITE" id="PS50112">
    <property type="entry name" value="PAS"/>
    <property type="match status" value="3"/>
</dbReference>
<feature type="domain" description="PAS" evidence="8">
    <location>
        <begin position="650"/>
        <end position="723"/>
    </location>
</feature>
<protein>
    <recommendedName>
        <fullName evidence="2">histidine kinase</fullName>
        <ecNumber evidence="2">2.7.13.3</ecNumber>
    </recommendedName>
</protein>
<evidence type="ECO:0000256" key="2">
    <source>
        <dbReference type="ARBA" id="ARBA00012438"/>
    </source>
</evidence>
<evidence type="ECO:0000256" key="6">
    <source>
        <dbReference type="SAM" id="Coils"/>
    </source>
</evidence>
<dbReference type="Pfam" id="PF08448">
    <property type="entry name" value="PAS_4"/>
    <property type="match status" value="1"/>
</dbReference>
<dbReference type="PANTHER" id="PTHR43304">
    <property type="entry name" value="PHYTOCHROME-LIKE PROTEIN CPH1"/>
    <property type="match status" value="1"/>
</dbReference>
<keyword evidence="3" id="KW-0597">Phosphoprotein</keyword>
<evidence type="ECO:0000256" key="3">
    <source>
        <dbReference type="ARBA" id="ARBA00022553"/>
    </source>
</evidence>
<dbReference type="InterPro" id="IPR035965">
    <property type="entry name" value="PAS-like_dom_sf"/>
</dbReference>
<dbReference type="NCBIfam" id="TIGR00229">
    <property type="entry name" value="sensory_box"/>
    <property type="match status" value="4"/>
</dbReference>
<dbReference type="Gene3D" id="1.10.287.130">
    <property type="match status" value="1"/>
</dbReference>
<dbReference type="CDD" id="cd00130">
    <property type="entry name" value="PAS"/>
    <property type="match status" value="4"/>
</dbReference>
<evidence type="ECO:0000259" key="8">
    <source>
        <dbReference type="PROSITE" id="PS50112"/>
    </source>
</evidence>
<dbReference type="Pfam" id="PF02518">
    <property type="entry name" value="HATPase_c"/>
    <property type="match status" value="1"/>
</dbReference>
<dbReference type="InterPro" id="IPR003594">
    <property type="entry name" value="HATPase_dom"/>
</dbReference>
<dbReference type="AlphaFoldDB" id="A0A3M9N893"/>
<dbReference type="InterPro" id="IPR013655">
    <property type="entry name" value="PAS_fold_3"/>
</dbReference>
<keyword evidence="6" id="KW-0175">Coiled coil</keyword>
<dbReference type="GO" id="GO:0000155">
    <property type="term" value="F:phosphorelay sensor kinase activity"/>
    <property type="evidence" value="ECO:0007669"/>
    <property type="project" value="InterPro"/>
</dbReference>
<dbReference type="Pfam" id="PF08447">
    <property type="entry name" value="PAS_3"/>
    <property type="match status" value="3"/>
</dbReference>
<gene>
    <name evidence="10" type="ORF">EFY79_19095</name>
</gene>
<dbReference type="InterPro" id="IPR013656">
    <property type="entry name" value="PAS_4"/>
</dbReference>
<keyword evidence="5" id="KW-0418">Kinase</keyword>
<dbReference type="Gene3D" id="3.30.565.10">
    <property type="entry name" value="Histidine kinase-like ATPase, C-terminal domain"/>
    <property type="match status" value="1"/>
</dbReference>
<dbReference type="Pfam" id="PF00512">
    <property type="entry name" value="HisKA"/>
    <property type="match status" value="1"/>
</dbReference>
<reference evidence="10 11" key="1">
    <citation type="submission" date="2018-11" db="EMBL/GenBank/DDBJ databases">
        <title>Draft genome sequence of Ferruginibacter sp. BO-59.</title>
        <authorList>
            <person name="Im W.T."/>
        </authorList>
    </citation>
    <scope>NUCLEOTIDE SEQUENCE [LARGE SCALE GENOMIC DNA]</scope>
    <source>
        <strain evidence="10 11">BO-59</strain>
    </source>
</reference>
<feature type="coiled-coil region" evidence="6">
    <location>
        <begin position="769"/>
        <end position="800"/>
    </location>
</feature>
<feature type="domain" description="PAS" evidence="8">
    <location>
        <begin position="272"/>
        <end position="342"/>
    </location>
</feature>
<dbReference type="SMART" id="SM00388">
    <property type="entry name" value="HisKA"/>
    <property type="match status" value="1"/>
</dbReference>
<feature type="domain" description="PAC" evidence="9">
    <location>
        <begin position="212"/>
        <end position="264"/>
    </location>
</feature>
<dbReference type="SMART" id="SM00387">
    <property type="entry name" value="HATPase_c"/>
    <property type="match status" value="1"/>
</dbReference>
<evidence type="ECO:0000259" key="7">
    <source>
        <dbReference type="PROSITE" id="PS50109"/>
    </source>
</evidence>
<dbReference type="InterPro" id="IPR003661">
    <property type="entry name" value="HisK_dim/P_dom"/>
</dbReference>
<proteinExistence type="predicted"/>
<dbReference type="InterPro" id="IPR036097">
    <property type="entry name" value="HisK_dim/P_sf"/>
</dbReference>
<dbReference type="SUPFAM" id="SSF47384">
    <property type="entry name" value="Homodimeric domain of signal transducing histidine kinase"/>
    <property type="match status" value="1"/>
</dbReference>
<dbReference type="InterPro" id="IPR001610">
    <property type="entry name" value="PAC"/>
</dbReference>
<dbReference type="EC" id="2.7.13.3" evidence="2"/>
<evidence type="ECO:0000256" key="5">
    <source>
        <dbReference type="ARBA" id="ARBA00022777"/>
    </source>
</evidence>
<accession>A0A3M9N893</accession>
<dbReference type="SUPFAM" id="SSF55874">
    <property type="entry name" value="ATPase domain of HSP90 chaperone/DNA topoisomerase II/histidine kinase"/>
    <property type="match status" value="1"/>
</dbReference>
<name>A0A3M9N893_9BACT</name>
<dbReference type="FunFam" id="3.30.565.10:FF:000006">
    <property type="entry name" value="Sensor histidine kinase WalK"/>
    <property type="match status" value="1"/>
</dbReference>
<dbReference type="InterPro" id="IPR004358">
    <property type="entry name" value="Sig_transdc_His_kin-like_C"/>
</dbReference>
<comment type="catalytic activity">
    <reaction evidence="1">
        <text>ATP + protein L-histidine = ADP + protein N-phospho-L-histidine.</text>
        <dbReference type="EC" id="2.7.13.3"/>
    </reaction>
</comment>
<dbReference type="PROSITE" id="PS50113">
    <property type="entry name" value="PAC"/>
    <property type="match status" value="3"/>
</dbReference>
<dbReference type="InterPro" id="IPR000700">
    <property type="entry name" value="PAS-assoc_C"/>
</dbReference>
<dbReference type="SUPFAM" id="SSF55785">
    <property type="entry name" value="PYP-like sensor domain (PAS domain)"/>
    <property type="match status" value="6"/>
</dbReference>
<dbReference type="PROSITE" id="PS50109">
    <property type="entry name" value="HIS_KIN"/>
    <property type="match status" value="1"/>
</dbReference>
<dbReference type="InterPro" id="IPR000014">
    <property type="entry name" value="PAS"/>
</dbReference>
<feature type="domain" description="PAC" evidence="9">
    <location>
        <begin position="597"/>
        <end position="649"/>
    </location>
</feature>
<organism evidence="10 11">
    <name type="scientific">Hanamia caeni</name>
    <dbReference type="NCBI Taxonomy" id="2294116"/>
    <lineage>
        <taxon>Bacteria</taxon>
        <taxon>Pseudomonadati</taxon>
        <taxon>Bacteroidota</taxon>
        <taxon>Chitinophagia</taxon>
        <taxon>Chitinophagales</taxon>
        <taxon>Chitinophagaceae</taxon>
        <taxon>Hanamia</taxon>
    </lineage>
</organism>
<dbReference type="InterPro" id="IPR036890">
    <property type="entry name" value="HATPase_C_sf"/>
</dbReference>